<dbReference type="GO" id="GO:0009251">
    <property type="term" value="P:glucan catabolic process"/>
    <property type="evidence" value="ECO:0007669"/>
    <property type="project" value="TreeGrafter"/>
</dbReference>
<reference evidence="9 10" key="1">
    <citation type="submission" date="2019-04" db="EMBL/GenBank/DDBJ databases">
        <title>Fungal friends and foes A comparative genomics study of 23 Aspergillus species from section Flavi.</title>
        <authorList>
            <consortium name="DOE Joint Genome Institute"/>
            <person name="Kjaerbolling I."/>
            <person name="Vesth T.C."/>
            <person name="Frisvad J.C."/>
            <person name="Nybo J.L."/>
            <person name="Theobald S."/>
            <person name="Kildgaard S."/>
            <person name="Petersen T.I."/>
            <person name="Kuo A."/>
            <person name="Sato A."/>
            <person name="Lyhne E.K."/>
            <person name="Kogle M.E."/>
            <person name="Wiebenga A."/>
            <person name="Kun R.S."/>
            <person name="Lubbers R.J."/>
            <person name="Makela M.R."/>
            <person name="Barry K."/>
            <person name="Chovatia M."/>
            <person name="Clum A."/>
            <person name="Daum C."/>
            <person name="Haridas S."/>
            <person name="He G."/>
            <person name="LaButti K."/>
            <person name="Lipzen A."/>
            <person name="Mondo S."/>
            <person name="Pangilinan J."/>
            <person name="Riley R."/>
            <person name="Salamov A."/>
            <person name="Simmons B.A."/>
            <person name="Magnuson J.K."/>
            <person name="Henrissat B."/>
            <person name="Mortensen U.H."/>
            <person name="Larsen T.O."/>
            <person name="De vries R.P."/>
            <person name="Grigoriev I.V."/>
            <person name="Machida M."/>
            <person name="Baker S.E."/>
            <person name="Andersen M.R."/>
        </authorList>
    </citation>
    <scope>NUCLEOTIDE SEQUENCE [LARGE SCALE GENOMIC DNA]</scope>
    <source>
        <strain evidence="9 10">CBS 126849</strain>
    </source>
</reference>
<keyword evidence="10" id="KW-1185">Reference proteome</keyword>
<dbReference type="SMART" id="SM01217">
    <property type="entry name" value="Fn3_like"/>
    <property type="match status" value="1"/>
</dbReference>
<dbReference type="PANTHER" id="PTHR42715">
    <property type="entry name" value="BETA-GLUCOSIDASE"/>
    <property type="match status" value="1"/>
</dbReference>
<evidence type="ECO:0000256" key="3">
    <source>
        <dbReference type="ARBA" id="ARBA00012744"/>
    </source>
</evidence>
<evidence type="ECO:0000256" key="5">
    <source>
        <dbReference type="ARBA" id="ARBA00023277"/>
    </source>
</evidence>
<gene>
    <name evidence="9" type="ORF">BDV33DRAFT_199963</name>
</gene>
<dbReference type="Gene3D" id="2.60.120.260">
    <property type="entry name" value="Galactose-binding domain-like"/>
    <property type="match status" value="1"/>
</dbReference>
<dbReference type="Pfam" id="PF14310">
    <property type="entry name" value="Fn3-like"/>
    <property type="match status" value="1"/>
</dbReference>
<dbReference type="GO" id="GO:0008422">
    <property type="term" value="F:beta-glucosidase activity"/>
    <property type="evidence" value="ECO:0007669"/>
    <property type="project" value="UniProtKB-EC"/>
</dbReference>
<dbReference type="Pfam" id="PF01915">
    <property type="entry name" value="Glyco_hydro_3_C"/>
    <property type="match status" value="1"/>
</dbReference>
<dbReference type="EC" id="3.2.1.21" evidence="3"/>
<comment type="catalytic activity">
    <reaction evidence="1">
        <text>Hydrolysis of terminal, non-reducing beta-D-glucosyl residues with release of beta-D-glucose.</text>
        <dbReference type="EC" id="3.2.1.21"/>
    </reaction>
</comment>
<dbReference type="SUPFAM" id="SSF52279">
    <property type="entry name" value="Beta-D-glucan exohydrolase, C-terminal domain"/>
    <property type="match status" value="1"/>
</dbReference>
<proteinExistence type="inferred from homology"/>
<evidence type="ECO:0000313" key="9">
    <source>
        <dbReference type="EMBL" id="KAB8223917.1"/>
    </source>
</evidence>
<dbReference type="InterPro" id="IPR002772">
    <property type="entry name" value="Glyco_hydro_3_C"/>
</dbReference>
<keyword evidence="7" id="KW-0624">Polysaccharide degradation</keyword>
<dbReference type="InterPro" id="IPR036962">
    <property type="entry name" value="Glyco_hydro_3_N_sf"/>
</dbReference>
<evidence type="ECO:0000256" key="2">
    <source>
        <dbReference type="ARBA" id="ARBA00005336"/>
    </source>
</evidence>
<dbReference type="PANTHER" id="PTHR42715:SF3">
    <property type="entry name" value="BETA-GLUCOSIDASE B-RELATED"/>
    <property type="match status" value="1"/>
</dbReference>
<dbReference type="Gene3D" id="3.40.50.1700">
    <property type="entry name" value="Glycoside hydrolase family 3 C-terminal domain"/>
    <property type="match status" value="1"/>
</dbReference>
<evidence type="ECO:0000256" key="4">
    <source>
        <dbReference type="ARBA" id="ARBA00022801"/>
    </source>
</evidence>
<protein>
    <recommendedName>
        <fullName evidence="3">beta-glucosidase</fullName>
        <ecNumber evidence="3">3.2.1.21</ecNumber>
    </recommendedName>
</protein>
<dbReference type="Gene3D" id="2.60.40.10">
    <property type="entry name" value="Immunoglobulins"/>
    <property type="match status" value="1"/>
</dbReference>
<evidence type="ECO:0000256" key="1">
    <source>
        <dbReference type="ARBA" id="ARBA00000448"/>
    </source>
</evidence>
<dbReference type="AlphaFoldDB" id="A0A5N6F2Q0"/>
<dbReference type="Proteomes" id="UP000326799">
    <property type="component" value="Unassembled WGS sequence"/>
</dbReference>
<dbReference type="InterPro" id="IPR013783">
    <property type="entry name" value="Ig-like_fold"/>
</dbReference>
<dbReference type="Gene3D" id="3.20.20.300">
    <property type="entry name" value="Glycoside hydrolase, family 3, N-terminal domain"/>
    <property type="match status" value="1"/>
</dbReference>
<keyword evidence="6" id="KW-0326">Glycosidase</keyword>
<evidence type="ECO:0000259" key="8">
    <source>
        <dbReference type="SMART" id="SM01217"/>
    </source>
</evidence>
<keyword evidence="4 9" id="KW-0378">Hydrolase</keyword>
<organism evidence="9 10">
    <name type="scientific">Aspergillus novoparasiticus</name>
    <dbReference type="NCBI Taxonomy" id="986946"/>
    <lineage>
        <taxon>Eukaryota</taxon>
        <taxon>Fungi</taxon>
        <taxon>Dikarya</taxon>
        <taxon>Ascomycota</taxon>
        <taxon>Pezizomycotina</taxon>
        <taxon>Eurotiomycetes</taxon>
        <taxon>Eurotiomycetidae</taxon>
        <taxon>Eurotiales</taxon>
        <taxon>Aspergillaceae</taxon>
        <taxon>Aspergillus</taxon>
        <taxon>Aspergillus subgen. Circumdati</taxon>
    </lineage>
</organism>
<dbReference type="InterPro" id="IPR036881">
    <property type="entry name" value="Glyco_hydro_3_C_sf"/>
</dbReference>
<evidence type="ECO:0000313" key="10">
    <source>
        <dbReference type="Proteomes" id="UP000326799"/>
    </source>
</evidence>
<evidence type="ECO:0000256" key="7">
    <source>
        <dbReference type="ARBA" id="ARBA00023326"/>
    </source>
</evidence>
<dbReference type="EMBL" id="ML733402">
    <property type="protein sequence ID" value="KAB8223917.1"/>
    <property type="molecule type" value="Genomic_DNA"/>
</dbReference>
<dbReference type="InterPro" id="IPR050288">
    <property type="entry name" value="Cellulose_deg_GH3"/>
</dbReference>
<keyword evidence="5" id="KW-0119">Carbohydrate metabolism</keyword>
<name>A0A5N6F2Q0_9EURO</name>
<comment type="similarity">
    <text evidence="2">Belongs to the glycosyl hydrolase 3 family.</text>
</comment>
<dbReference type="InterPro" id="IPR026891">
    <property type="entry name" value="Fn3-like"/>
</dbReference>
<accession>A0A5N6F2Q0</accession>
<feature type="domain" description="Fibronectin type III-like" evidence="8">
    <location>
        <begin position="260"/>
        <end position="323"/>
    </location>
</feature>
<sequence>MAFLLGTAIEKKQYQFTAGEEYKIQIEAKSAQDTTSGPQTYASIVVGFNLSFMYEQEHDTDLLSGALQLAQSSDIAIVFVGNTPTWETEGADRESMDLPRDGSLDQLITAIAKANSKTIVVNSTGTPITMPWLADISTVIQTWFPGQEAGHSIADVVLGIVNAGGKLPVTLPESVADIPSYGNFPGDLEILTVPYKEDVFIGYRDFDRRPEGVQFLFGFGLSYTNFKIFNPNASGHCMDCNNELAITVDVENTGSVAGSEVVQLYAGPTLVISSVDRPNKELAGFAKVKLQPGESKQVSIFVGKDAVAYWDEMKDAWSADTGT</sequence>
<evidence type="ECO:0000256" key="6">
    <source>
        <dbReference type="ARBA" id="ARBA00023295"/>
    </source>
</evidence>